<keyword evidence="3" id="KW-1185">Reference proteome</keyword>
<keyword evidence="1" id="KW-1133">Transmembrane helix</keyword>
<evidence type="ECO:0000256" key="1">
    <source>
        <dbReference type="SAM" id="Phobius"/>
    </source>
</evidence>
<dbReference type="EMBL" id="OCNK01000001">
    <property type="protein sequence ID" value="SOD94970.1"/>
    <property type="molecule type" value="Genomic_DNA"/>
</dbReference>
<dbReference type="Proteomes" id="UP000219482">
    <property type="component" value="Unassembled WGS sequence"/>
</dbReference>
<dbReference type="AlphaFoldDB" id="A0A286GHI6"/>
<dbReference type="RefSeq" id="WP_097182780.1">
    <property type="nucleotide sequence ID" value="NZ_OCNK01000001.1"/>
</dbReference>
<gene>
    <name evidence="2" type="ORF">SAMN06272739_1054</name>
</gene>
<organism evidence="2 3">
    <name type="scientific">Blastococcus haudaquaticus</name>
    <dbReference type="NCBI Taxonomy" id="1938745"/>
    <lineage>
        <taxon>Bacteria</taxon>
        <taxon>Bacillati</taxon>
        <taxon>Actinomycetota</taxon>
        <taxon>Actinomycetes</taxon>
        <taxon>Geodermatophilales</taxon>
        <taxon>Geodermatophilaceae</taxon>
        <taxon>Blastococcus</taxon>
    </lineage>
</organism>
<keyword evidence="1" id="KW-0812">Transmembrane</keyword>
<name>A0A286GHI6_9ACTN</name>
<accession>A0A286GHI6</accession>
<evidence type="ECO:0000313" key="2">
    <source>
        <dbReference type="EMBL" id="SOD94970.1"/>
    </source>
</evidence>
<sequence>MVVRHVAAVLTGLVIAAALGLLAGVFGNDDEFWLRTGVFAACAVGPAYGVGWLVFLSGTADTEEVARPEETVEQQWWHRSASASFLDVLVVAGVGTTALATTGLEVAATTALGALLVVAMADVAVRLAVLRRREA</sequence>
<feature type="transmembrane region" description="Helical" evidence="1">
    <location>
        <begin position="106"/>
        <end position="129"/>
    </location>
</feature>
<reference evidence="3" key="1">
    <citation type="submission" date="2017-09" db="EMBL/GenBank/DDBJ databases">
        <authorList>
            <person name="Varghese N."/>
            <person name="Submissions S."/>
        </authorList>
    </citation>
    <scope>NUCLEOTIDE SEQUENCE [LARGE SCALE GENOMIC DNA]</scope>
    <source>
        <strain evidence="3">DSM 44270</strain>
    </source>
</reference>
<feature type="transmembrane region" description="Helical" evidence="1">
    <location>
        <begin position="81"/>
        <end position="100"/>
    </location>
</feature>
<proteinExistence type="predicted"/>
<protein>
    <submittedName>
        <fullName evidence="2">Uncharacterized protein</fullName>
    </submittedName>
</protein>
<feature type="transmembrane region" description="Helical" evidence="1">
    <location>
        <begin position="37"/>
        <end position="60"/>
    </location>
</feature>
<evidence type="ECO:0000313" key="3">
    <source>
        <dbReference type="Proteomes" id="UP000219482"/>
    </source>
</evidence>
<dbReference type="OrthoDB" id="4420630at2"/>
<keyword evidence="1" id="KW-0472">Membrane</keyword>